<name>A0ABQ6K9U8_9MICO</name>
<evidence type="ECO:0000256" key="3">
    <source>
        <dbReference type="ARBA" id="ARBA00022801"/>
    </source>
</evidence>
<evidence type="ECO:0000256" key="2">
    <source>
        <dbReference type="ARBA" id="ARBA00022670"/>
    </source>
</evidence>
<organism evidence="5 6">
    <name type="scientific">Pseudolysinimonas kribbensis</name>
    <dbReference type="NCBI Taxonomy" id="433641"/>
    <lineage>
        <taxon>Bacteria</taxon>
        <taxon>Bacillati</taxon>
        <taxon>Actinomycetota</taxon>
        <taxon>Actinomycetes</taxon>
        <taxon>Micrococcales</taxon>
        <taxon>Microbacteriaceae</taxon>
        <taxon>Pseudolysinimonas</taxon>
    </lineage>
</organism>
<dbReference type="SUPFAM" id="SSF52317">
    <property type="entry name" value="Class I glutamine amidotransferase-like"/>
    <property type="match status" value="1"/>
</dbReference>
<dbReference type="Pfam" id="PF03575">
    <property type="entry name" value="Peptidase_S51"/>
    <property type="match status" value="1"/>
</dbReference>
<keyword evidence="6" id="KW-1185">Reference proteome</keyword>
<proteinExistence type="inferred from homology"/>
<comment type="caution">
    <text evidence="5">The sequence shown here is derived from an EMBL/GenBank/DDBJ whole genome shotgun (WGS) entry which is preliminary data.</text>
</comment>
<gene>
    <name evidence="5" type="ORF">GCM10025881_23050</name>
</gene>
<dbReference type="InterPro" id="IPR005320">
    <property type="entry name" value="Peptidase_S51"/>
</dbReference>
<protein>
    <submittedName>
        <fullName evidence="5">Peptidase E</fullName>
    </submittedName>
</protein>
<evidence type="ECO:0000313" key="5">
    <source>
        <dbReference type="EMBL" id="GMA95481.1"/>
    </source>
</evidence>
<comment type="similarity">
    <text evidence="1">Belongs to the peptidase S51 family.</text>
</comment>
<sequence length="222" mass="23851">MLLTSGGVTNPSIREALVRLLGKPIAACHALCIPTAQWGHPMCGPASVRRFIADDSASPRLTGLGWASVGVLELTALPSMGTDRWTDWVRDADVLLVDGGDATYLCHWMRESGLAELLPELTDTVWVGISAGSMVMTPRIGEDFVEWPLAPDDRTLGVVDFAIFPHLDVFPTNTLAHAERWAERVGLPAYVMDDETAIVVADDTVEVVSEGAWTSRGGPDAA</sequence>
<evidence type="ECO:0000313" key="6">
    <source>
        <dbReference type="Proteomes" id="UP001157034"/>
    </source>
</evidence>
<reference evidence="6" key="1">
    <citation type="journal article" date="2019" name="Int. J. Syst. Evol. Microbiol.">
        <title>The Global Catalogue of Microorganisms (GCM) 10K type strain sequencing project: providing services to taxonomists for standard genome sequencing and annotation.</title>
        <authorList>
            <consortium name="The Broad Institute Genomics Platform"/>
            <consortium name="The Broad Institute Genome Sequencing Center for Infectious Disease"/>
            <person name="Wu L."/>
            <person name="Ma J."/>
        </authorList>
    </citation>
    <scope>NUCLEOTIDE SEQUENCE [LARGE SCALE GENOMIC DNA]</scope>
    <source>
        <strain evidence="6">NBRC 108894</strain>
    </source>
</reference>
<dbReference type="Gene3D" id="3.40.50.880">
    <property type="match status" value="1"/>
</dbReference>
<dbReference type="EMBL" id="BSVB01000001">
    <property type="protein sequence ID" value="GMA95481.1"/>
    <property type="molecule type" value="Genomic_DNA"/>
</dbReference>
<dbReference type="Proteomes" id="UP001157034">
    <property type="component" value="Unassembled WGS sequence"/>
</dbReference>
<keyword evidence="4" id="KW-0720">Serine protease</keyword>
<dbReference type="InterPro" id="IPR029062">
    <property type="entry name" value="Class_I_gatase-like"/>
</dbReference>
<keyword evidence="2" id="KW-0645">Protease</keyword>
<keyword evidence="3" id="KW-0378">Hydrolase</keyword>
<accession>A0ABQ6K9U8</accession>
<evidence type="ECO:0000256" key="4">
    <source>
        <dbReference type="ARBA" id="ARBA00022825"/>
    </source>
</evidence>
<evidence type="ECO:0000256" key="1">
    <source>
        <dbReference type="ARBA" id="ARBA00006534"/>
    </source>
</evidence>